<feature type="compositionally biased region" description="Basic residues" evidence="1">
    <location>
        <begin position="104"/>
        <end position="114"/>
    </location>
</feature>
<name>A0A067T0K6_GALM3</name>
<dbReference type="HOGENOM" id="CLU_1845239_0_0_1"/>
<protein>
    <submittedName>
        <fullName evidence="2">Uncharacterized protein</fullName>
    </submittedName>
</protein>
<proteinExistence type="predicted"/>
<dbReference type="Proteomes" id="UP000027222">
    <property type="component" value="Unassembled WGS sequence"/>
</dbReference>
<organism evidence="2 3">
    <name type="scientific">Galerina marginata (strain CBS 339.88)</name>
    <dbReference type="NCBI Taxonomy" id="685588"/>
    <lineage>
        <taxon>Eukaryota</taxon>
        <taxon>Fungi</taxon>
        <taxon>Dikarya</taxon>
        <taxon>Basidiomycota</taxon>
        <taxon>Agaricomycotina</taxon>
        <taxon>Agaricomycetes</taxon>
        <taxon>Agaricomycetidae</taxon>
        <taxon>Agaricales</taxon>
        <taxon>Agaricineae</taxon>
        <taxon>Strophariaceae</taxon>
        <taxon>Galerina</taxon>
    </lineage>
</organism>
<sequence length="139" mass="15051">MQHRISKAEPVSLLTTVSLQSSFTFSLSSLFAFLRLPPPQMSSIKSINISSFGQPGCASNNTYPTEFHHHRLSASTSANNETPAPRASTLTDLPSATPPNSVASRHRASPRHCSRFAVRGGTPGIIRRRRCRAAYKGGC</sequence>
<keyword evidence="3" id="KW-1185">Reference proteome</keyword>
<dbReference type="AlphaFoldDB" id="A0A067T0K6"/>
<accession>A0A067T0K6</accession>
<evidence type="ECO:0000313" key="3">
    <source>
        <dbReference type="Proteomes" id="UP000027222"/>
    </source>
</evidence>
<feature type="region of interest" description="Disordered" evidence="1">
    <location>
        <begin position="72"/>
        <end position="116"/>
    </location>
</feature>
<gene>
    <name evidence="2" type="ORF">GALMADRAFT_453811</name>
</gene>
<dbReference type="EMBL" id="KL142378">
    <property type="protein sequence ID" value="KDR76735.1"/>
    <property type="molecule type" value="Genomic_DNA"/>
</dbReference>
<feature type="compositionally biased region" description="Polar residues" evidence="1">
    <location>
        <begin position="73"/>
        <end position="103"/>
    </location>
</feature>
<reference evidence="3" key="1">
    <citation type="journal article" date="2014" name="Proc. Natl. Acad. Sci. U.S.A.">
        <title>Extensive sampling of basidiomycete genomes demonstrates inadequacy of the white-rot/brown-rot paradigm for wood decay fungi.</title>
        <authorList>
            <person name="Riley R."/>
            <person name="Salamov A.A."/>
            <person name="Brown D.W."/>
            <person name="Nagy L.G."/>
            <person name="Floudas D."/>
            <person name="Held B.W."/>
            <person name="Levasseur A."/>
            <person name="Lombard V."/>
            <person name="Morin E."/>
            <person name="Otillar R."/>
            <person name="Lindquist E.A."/>
            <person name="Sun H."/>
            <person name="LaButti K.M."/>
            <person name="Schmutz J."/>
            <person name="Jabbour D."/>
            <person name="Luo H."/>
            <person name="Baker S.E."/>
            <person name="Pisabarro A.G."/>
            <person name="Walton J.D."/>
            <person name="Blanchette R.A."/>
            <person name="Henrissat B."/>
            <person name="Martin F."/>
            <person name="Cullen D."/>
            <person name="Hibbett D.S."/>
            <person name="Grigoriev I.V."/>
        </authorList>
    </citation>
    <scope>NUCLEOTIDE SEQUENCE [LARGE SCALE GENOMIC DNA]</scope>
    <source>
        <strain evidence="3">CBS 339.88</strain>
    </source>
</reference>
<evidence type="ECO:0000313" key="2">
    <source>
        <dbReference type="EMBL" id="KDR76735.1"/>
    </source>
</evidence>
<evidence type="ECO:0000256" key="1">
    <source>
        <dbReference type="SAM" id="MobiDB-lite"/>
    </source>
</evidence>